<dbReference type="EMBL" id="JAWQCK010000009">
    <property type="protein sequence ID" value="MDW9213669.1"/>
    <property type="molecule type" value="Genomic_DNA"/>
</dbReference>
<dbReference type="Gene3D" id="3.40.50.2300">
    <property type="match status" value="1"/>
</dbReference>
<comment type="caution">
    <text evidence="4">The sequence shown here is derived from an EMBL/GenBank/DDBJ whole genome shotgun (WGS) entry which is preliminary data.</text>
</comment>
<evidence type="ECO:0000259" key="3">
    <source>
        <dbReference type="PROSITE" id="PS51372"/>
    </source>
</evidence>
<dbReference type="Pfam" id="PF05043">
    <property type="entry name" value="Mga"/>
    <property type="match status" value="1"/>
</dbReference>
<dbReference type="InterPro" id="IPR007737">
    <property type="entry name" value="Mga_HTH"/>
</dbReference>
<dbReference type="PANTHER" id="PTHR30185:SF18">
    <property type="entry name" value="TRANSCRIPTIONAL REGULATOR MTLR"/>
    <property type="match status" value="1"/>
</dbReference>
<gene>
    <name evidence="4" type="ORF">BTTOUR_33530</name>
</gene>
<dbReference type="InterPro" id="IPR011608">
    <property type="entry name" value="PRD"/>
</dbReference>
<feature type="domain" description="PRD" evidence="3">
    <location>
        <begin position="292"/>
        <end position="404"/>
    </location>
</feature>
<sequence>MCYLNQTGFEVELPLDIKRKISMLKFISAEKRWYTFEEISQHINISTKTISKDLLMITDILPSTWEIIVQKGYGVQLIMPTNASIEEIITCFFRTSIKFKILEILFHCENATVACIADKLYVQSYVVTKSLKRIEKDLSHYNLKLQRKPLRIVGTEWEVLLMYTEFYLKASLYSEWPFSCEQSSILKFIENAESYMGRHFYISSKRFASYYLSTLLTRKQQGYSNEWKDLFSSLQTSNFYIISKQLETLEQTFSISFSEADKMIVTILFNSLNYTYIDADKIKKQDMTTLRTGKVAIFTLVKKFIDRLFHTLEDKFIKEEQFICMLIEHFRKRIYLLHVHSHIKHIETVDIQYIKRKYLKTFLQVKKVYYDWIQEYEIATYVPDEEIIDIVLYIESYRIISNNTAKRIIIICKEGEAWKQYISALLKGKFGNKIELVTKNVQNILKEHPNPTENIDFIISTIPLELQHYPVILIQSIITERDLQNIRNFINL</sequence>
<keyword evidence="1" id="KW-0805">Transcription regulation</keyword>
<dbReference type="PANTHER" id="PTHR30185">
    <property type="entry name" value="CRYPTIC BETA-GLUCOSIDE BGL OPERON ANTITERMINATOR"/>
    <property type="match status" value="1"/>
</dbReference>
<keyword evidence="2" id="KW-0804">Transcription</keyword>
<dbReference type="RefSeq" id="WP_000338233.1">
    <property type="nucleotide sequence ID" value="NZ_JAWQCK010000009.1"/>
</dbReference>
<proteinExistence type="predicted"/>
<dbReference type="PROSITE" id="PS51372">
    <property type="entry name" value="PRD_2"/>
    <property type="match status" value="1"/>
</dbReference>
<reference evidence="4 5" key="1">
    <citation type="submission" date="2023-10" db="EMBL/GenBank/DDBJ databases">
        <title>Draft Genome Sequence of Bacillus thuringiensis serovar. toumanoffi 4059: Identification of a Novel Cry Protein Candidate.</title>
        <authorList>
            <person name="Murdoch R.W."/>
            <person name="Gemler B."/>
            <person name="Heater B.S."/>
        </authorList>
    </citation>
    <scope>NUCLEOTIDE SEQUENCE [LARGE SCALE GENOMIC DNA]</scope>
    <source>
        <strain evidence="4 5">4059</strain>
    </source>
</reference>
<dbReference type="CDD" id="cd05568">
    <property type="entry name" value="PTS_IIB_bgl_like"/>
    <property type="match status" value="1"/>
</dbReference>
<dbReference type="InterPro" id="IPR050661">
    <property type="entry name" value="BglG_antiterminators"/>
</dbReference>
<dbReference type="Proteomes" id="UP001272716">
    <property type="component" value="Unassembled WGS sequence"/>
</dbReference>
<evidence type="ECO:0000256" key="2">
    <source>
        <dbReference type="ARBA" id="ARBA00023163"/>
    </source>
</evidence>
<evidence type="ECO:0000313" key="4">
    <source>
        <dbReference type="EMBL" id="MDW9213669.1"/>
    </source>
</evidence>
<organism evidence="4 5">
    <name type="scientific">Bacillus thuringiensis serovar toumanoffi</name>
    <dbReference type="NCBI Taxonomy" id="180862"/>
    <lineage>
        <taxon>Bacteria</taxon>
        <taxon>Bacillati</taxon>
        <taxon>Bacillota</taxon>
        <taxon>Bacilli</taxon>
        <taxon>Bacillales</taxon>
        <taxon>Bacillaceae</taxon>
        <taxon>Bacillus</taxon>
        <taxon>Bacillus cereus group</taxon>
    </lineage>
</organism>
<evidence type="ECO:0000256" key="1">
    <source>
        <dbReference type="ARBA" id="ARBA00023015"/>
    </source>
</evidence>
<dbReference type="AlphaFoldDB" id="A0ABD5I8M8"/>
<protein>
    <submittedName>
        <fullName evidence="4">Capsule biosynthesis protein</fullName>
    </submittedName>
</protein>
<evidence type="ECO:0000313" key="5">
    <source>
        <dbReference type="Proteomes" id="UP001272716"/>
    </source>
</evidence>
<name>A0ABD5I8M8_BACTU</name>
<accession>A0ABD5I8M8</accession>